<keyword evidence="3" id="KW-0378">Hydrolase</keyword>
<feature type="domain" description="Endonuclease/exonuclease/phosphatase" evidence="2">
    <location>
        <begin position="43"/>
        <end position="325"/>
    </location>
</feature>
<dbReference type="GO" id="GO:0004519">
    <property type="term" value="F:endonuclease activity"/>
    <property type="evidence" value="ECO:0007669"/>
    <property type="project" value="UniProtKB-KW"/>
</dbReference>
<keyword evidence="3" id="KW-0540">Nuclease</keyword>
<dbReference type="Proteomes" id="UP001064632">
    <property type="component" value="Chromosome"/>
</dbReference>
<sequence length="339" mass="37378">MTRRIAEIMQVLGRALLLAVAFAVPVPSLAAPPASGDAVRVLYWNIFLGGSGAGEGNLPQLLDQVVELSPDIFFVVETYGAAPAIVERLNSALGKGRYEAVQISPGSGIYKDNLWIFTRYPVVETYPKPEHPDITAFNLGGIRVRMPAGREVNLYDVWLSYDEPWGGDMMEENVRARDAGKAAVHSRWKIVHSEKSGLADVRGVLSTLRRQVSGRAPTIVAGDFNTLPARDWTSRWARCAGHGGQYYTLRTTAQMTNAGFVDAYRVAHPDVCRFPGSTWSPHYDRKVPQRIDFVWLRGKGLAVRGAQVIDQRLARHGPGRFYSDHAALVVDLQVEPGAR</sequence>
<dbReference type="SUPFAM" id="SSF56219">
    <property type="entry name" value="DNase I-like"/>
    <property type="match status" value="1"/>
</dbReference>
<dbReference type="Gene3D" id="3.60.10.10">
    <property type="entry name" value="Endonuclease/exonuclease/phosphatase"/>
    <property type="match status" value="1"/>
</dbReference>
<dbReference type="RefSeq" id="WP_261694895.1">
    <property type="nucleotide sequence ID" value="NZ_CP104694.1"/>
</dbReference>
<name>A0ABY6BD11_9GAMM</name>
<dbReference type="Pfam" id="PF03372">
    <property type="entry name" value="Exo_endo_phos"/>
    <property type="match status" value="1"/>
</dbReference>
<accession>A0ABY6BD11</accession>
<dbReference type="PANTHER" id="PTHR41349">
    <property type="match status" value="1"/>
</dbReference>
<proteinExistence type="predicted"/>
<keyword evidence="4" id="KW-1185">Reference proteome</keyword>
<feature type="signal peptide" evidence="1">
    <location>
        <begin position="1"/>
        <end position="30"/>
    </location>
</feature>
<evidence type="ECO:0000313" key="3">
    <source>
        <dbReference type="EMBL" id="UXI67926.1"/>
    </source>
</evidence>
<protein>
    <submittedName>
        <fullName evidence="3">Endonuclease/exonuclease/phosphatase family protein</fullName>
    </submittedName>
</protein>
<dbReference type="InterPro" id="IPR036691">
    <property type="entry name" value="Endo/exonu/phosph_ase_sf"/>
</dbReference>
<organism evidence="3 4">
    <name type="scientific">Tahibacter amnicola</name>
    <dbReference type="NCBI Taxonomy" id="2976241"/>
    <lineage>
        <taxon>Bacteria</taxon>
        <taxon>Pseudomonadati</taxon>
        <taxon>Pseudomonadota</taxon>
        <taxon>Gammaproteobacteria</taxon>
        <taxon>Lysobacterales</taxon>
        <taxon>Rhodanobacteraceae</taxon>
        <taxon>Tahibacter</taxon>
    </lineage>
</organism>
<keyword evidence="3" id="KW-0255">Endonuclease</keyword>
<evidence type="ECO:0000313" key="4">
    <source>
        <dbReference type="Proteomes" id="UP001064632"/>
    </source>
</evidence>
<dbReference type="PANTHER" id="PTHR41349:SF1">
    <property type="entry name" value="PROTEIN CBG08683"/>
    <property type="match status" value="1"/>
</dbReference>
<dbReference type="InterPro" id="IPR005135">
    <property type="entry name" value="Endo/exonuclease/phosphatase"/>
</dbReference>
<feature type="chain" id="PRO_5046800851" evidence="1">
    <location>
        <begin position="31"/>
        <end position="339"/>
    </location>
</feature>
<gene>
    <name evidence="3" type="ORF">N4264_24890</name>
</gene>
<dbReference type="EMBL" id="CP104694">
    <property type="protein sequence ID" value="UXI67926.1"/>
    <property type="molecule type" value="Genomic_DNA"/>
</dbReference>
<reference evidence="3" key="1">
    <citation type="submission" date="2022-09" db="EMBL/GenBank/DDBJ databases">
        <title>Tahibacter sp. nov., isolated from a fresh water.</title>
        <authorList>
            <person name="Baek J.H."/>
            <person name="Lee J.K."/>
            <person name="Kim J.M."/>
            <person name="Jeon C.O."/>
        </authorList>
    </citation>
    <scope>NUCLEOTIDE SEQUENCE</scope>
    <source>
        <strain evidence="3">W38</strain>
    </source>
</reference>
<keyword evidence="1" id="KW-0732">Signal</keyword>
<evidence type="ECO:0000259" key="2">
    <source>
        <dbReference type="Pfam" id="PF03372"/>
    </source>
</evidence>
<evidence type="ECO:0000256" key="1">
    <source>
        <dbReference type="SAM" id="SignalP"/>
    </source>
</evidence>